<dbReference type="Proteomes" id="UP001596434">
    <property type="component" value="Unassembled WGS sequence"/>
</dbReference>
<dbReference type="AlphaFoldDB" id="A0ABD5ZW92"/>
<protein>
    <submittedName>
        <fullName evidence="1">Uncharacterized protein</fullName>
    </submittedName>
</protein>
<dbReference type="RefSeq" id="WP_379702752.1">
    <property type="nucleotide sequence ID" value="NZ_JBHTAT010000001.1"/>
</dbReference>
<evidence type="ECO:0000313" key="2">
    <source>
        <dbReference type="Proteomes" id="UP001596434"/>
    </source>
</evidence>
<dbReference type="EMBL" id="JBHTAT010000001">
    <property type="protein sequence ID" value="MFC7254549.1"/>
    <property type="molecule type" value="Genomic_DNA"/>
</dbReference>
<accession>A0ABD5ZW92</accession>
<proteinExistence type="predicted"/>
<comment type="caution">
    <text evidence="1">The sequence shown here is derived from an EMBL/GenBank/DDBJ whole genome shotgun (WGS) entry which is preliminary data.</text>
</comment>
<reference evidence="1 2" key="1">
    <citation type="journal article" date="2019" name="Int. J. Syst. Evol. Microbiol.">
        <title>The Global Catalogue of Microorganisms (GCM) 10K type strain sequencing project: providing services to taxonomists for standard genome sequencing and annotation.</title>
        <authorList>
            <consortium name="The Broad Institute Genomics Platform"/>
            <consortium name="The Broad Institute Genome Sequencing Center for Infectious Disease"/>
            <person name="Wu L."/>
            <person name="Ma J."/>
        </authorList>
    </citation>
    <scope>NUCLEOTIDE SEQUENCE [LARGE SCALE GENOMIC DNA]</scope>
    <source>
        <strain evidence="1 2">GX21</strain>
    </source>
</reference>
<dbReference type="GeneID" id="96952863"/>
<name>A0ABD5ZW92_9EURY</name>
<evidence type="ECO:0000313" key="1">
    <source>
        <dbReference type="EMBL" id="MFC7254549.1"/>
    </source>
</evidence>
<keyword evidence="2" id="KW-1185">Reference proteome</keyword>
<gene>
    <name evidence="1" type="ORF">ACFQKE_04395</name>
</gene>
<organism evidence="1 2">
    <name type="scientific">Haloplanus litoreus</name>
    <dbReference type="NCBI Taxonomy" id="767515"/>
    <lineage>
        <taxon>Archaea</taxon>
        <taxon>Methanobacteriati</taxon>
        <taxon>Methanobacteriota</taxon>
        <taxon>Stenosarchaea group</taxon>
        <taxon>Halobacteria</taxon>
        <taxon>Halobacteriales</taxon>
        <taxon>Haloferacaceae</taxon>
        <taxon>Haloplanus</taxon>
    </lineage>
</organism>
<sequence>MIRTTGRVVLAALVTLALVAGATPATAQSSEQPAWADDLFADLQDMQPRFNANITEAEMNFAERQVFNQLAGNTVNVYFVNTDVVFSFRMRSDGTITDLRQSRRDDAGLKMQMTRTTAEELVALSDPVPRFVDAVRNGMVVQRDGERTVRGIVVNGEDGKLVKQATWTVINTVKGLL</sequence>